<name>A0A2V4L0B0_AQUAC</name>
<evidence type="ECO:0000313" key="1">
    <source>
        <dbReference type="EMBL" id="PYC27525.1"/>
    </source>
</evidence>
<comment type="caution">
    <text evidence="1">The sequence shown here is derived from an EMBL/GenBank/DDBJ whole genome shotgun (WGS) entry which is preliminary data.</text>
</comment>
<gene>
    <name evidence="1" type="ORF">DMO17_07245</name>
</gene>
<dbReference type="Proteomes" id="UP000248146">
    <property type="component" value="Unassembled WGS sequence"/>
</dbReference>
<sequence length="80" mass="8754">MAKLVLMETRSLDEQALRQRLAALGAAPGWRLQRQERGWLLRLDESAASIGLCAALLRCTWLRRLECIPGGEGGALAASH</sequence>
<protein>
    <submittedName>
        <fullName evidence="1">Uncharacterized protein</fullName>
    </submittedName>
</protein>
<dbReference type="RefSeq" id="WP_110681823.1">
    <property type="nucleotide sequence ID" value="NZ_QJRX01000003.1"/>
</dbReference>
<organism evidence="1 2">
    <name type="scientific">Aquipseudomonas alcaligenes</name>
    <name type="common">Pseudomonas alcaligenes</name>
    <dbReference type="NCBI Taxonomy" id="43263"/>
    <lineage>
        <taxon>Bacteria</taxon>
        <taxon>Pseudomonadati</taxon>
        <taxon>Pseudomonadota</taxon>
        <taxon>Gammaproteobacteria</taxon>
        <taxon>Pseudomonadales</taxon>
        <taxon>Pseudomonadaceae</taxon>
        <taxon>Aquipseudomonas</taxon>
    </lineage>
</organism>
<proteinExistence type="predicted"/>
<dbReference type="EMBL" id="QJRX01000003">
    <property type="protein sequence ID" value="PYC27525.1"/>
    <property type="molecule type" value="Genomic_DNA"/>
</dbReference>
<accession>A0A2V4L0B0</accession>
<dbReference type="AlphaFoldDB" id="A0A2V4L0B0"/>
<evidence type="ECO:0000313" key="2">
    <source>
        <dbReference type="Proteomes" id="UP000248146"/>
    </source>
</evidence>
<reference evidence="1 2" key="1">
    <citation type="submission" date="2018-06" db="EMBL/GenBank/DDBJ databases">
        <title>Pseudomonas diversity within urban Lake Michigan freshwaters.</title>
        <authorList>
            <person name="Batrich M."/>
            <person name="Hatzopoulos T."/>
            <person name="Putonti C."/>
        </authorList>
    </citation>
    <scope>NUCLEOTIDE SEQUENCE [LARGE SCALE GENOMIC DNA]</scope>
    <source>
        <strain evidence="1 2">MB-090714</strain>
    </source>
</reference>
<dbReference type="OrthoDB" id="7011096at2"/>